<sequence>MLFTASTALTWSTFTGYTEFTNNRNFVFLQVGAKTYSWYVSANWDPEATNGKIICMIVILYWCFLTFGLFAAICIALIFTFYAMRKSHLRIKNKKAGDSLSLETSNAGSGGNRVAI</sequence>
<dbReference type="HOGENOM" id="CLU_2099504_0_0_1"/>
<keyword evidence="1" id="KW-1133">Transmembrane helix</keyword>
<dbReference type="KEGG" id="hro:HELRODRAFT_177330"/>
<evidence type="ECO:0000313" key="2">
    <source>
        <dbReference type="EMBL" id="ESN98093.1"/>
    </source>
</evidence>
<gene>
    <name evidence="3" type="primary">20206182</name>
    <name evidence="2" type="ORF">HELRODRAFT_177330</name>
</gene>
<evidence type="ECO:0000256" key="1">
    <source>
        <dbReference type="SAM" id="Phobius"/>
    </source>
</evidence>
<proteinExistence type="predicted"/>
<dbReference type="Proteomes" id="UP000015101">
    <property type="component" value="Unassembled WGS sequence"/>
</dbReference>
<dbReference type="InParanoid" id="T1FBI3"/>
<reference evidence="3" key="3">
    <citation type="submission" date="2015-06" db="UniProtKB">
        <authorList>
            <consortium name="EnsemblMetazoa"/>
        </authorList>
    </citation>
    <scope>IDENTIFICATION</scope>
</reference>
<dbReference type="RefSeq" id="XP_009023786.1">
    <property type="nucleotide sequence ID" value="XM_009025538.1"/>
</dbReference>
<dbReference type="EMBL" id="AMQM01006015">
    <property type="status" value="NOT_ANNOTATED_CDS"/>
    <property type="molecule type" value="Genomic_DNA"/>
</dbReference>
<reference evidence="4" key="1">
    <citation type="submission" date="2012-12" db="EMBL/GenBank/DDBJ databases">
        <authorList>
            <person name="Hellsten U."/>
            <person name="Grimwood J."/>
            <person name="Chapman J.A."/>
            <person name="Shapiro H."/>
            <person name="Aerts A."/>
            <person name="Otillar R.P."/>
            <person name="Terry A.Y."/>
            <person name="Boore J.L."/>
            <person name="Simakov O."/>
            <person name="Marletaz F."/>
            <person name="Cho S.-J."/>
            <person name="Edsinger-Gonzales E."/>
            <person name="Havlak P."/>
            <person name="Kuo D.-H."/>
            <person name="Larsson T."/>
            <person name="Lv J."/>
            <person name="Arendt D."/>
            <person name="Savage R."/>
            <person name="Osoegawa K."/>
            <person name="de Jong P."/>
            <person name="Lindberg D.R."/>
            <person name="Seaver E.C."/>
            <person name="Weisblat D.A."/>
            <person name="Putnam N.H."/>
            <person name="Grigoriev I.V."/>
            <person name="Rokhsar D.S."/>
        </authorList>
    </citation>
    <scope>NUCLEOTIDE SEQUENCE</scope>
</reference>
<name>T1FBI3_HELRO</name>
<accession>T1FBI3</accession>
<dbReference type="AlphaFoldDB" id="T1FBI3"/>
<protein>
    <submittedName>
        <fullName evidence="2 3">Uncharacterized protein</fullName>
    </submittedName>
</protein>
<feature type="transmembrane region" description="Helical" evidence="1">
    <location>
        <begin position="59"/>
        <end position="84"/>
    </location>
</feature>
<dbReference type="EnsemblMetazoa" id="HelroT177330">
    <property type="protein sequence ID" value="HelroP177330"/>
    <property type="gene ID" value="HelroG177330"/>
</dbReference>
<keyword evidence="1" id="KW-0812">Transmembrane</keyword>
<organism evidence="3 4">
    <name type="scientific">Helobdella robusta</name>
    <name type="common">Californian leech</name>
    <dbReference type="NCBI Taxonomy" id="6412"/>
    <lineage>
        <taxon>Eukaryota</taxon>
        <taxon>Metazoa</taxon>
        <taxon>Spiralia</taxon>
        <taxon>Lophotrochozoa</taxon>
        <taxon>Annelida</taxon>
        <taxon>Clitellata</taxon>
        <taxon>Hirudinea</taxon>
        <taxon>Rhynchobdellida</taxon>
        <taxon>Glossiphoniidae</taxon>
        <taxon>Helobdella</taxon>
    </lineage>
</organism>
<evidence type="ECO:0000313" key="4">
    <source>
        <dbReference type="Proteomes" id="UP000015101"/>
    </source>
</evidence>
<keyword evidence="1" id="KW-0472">Membrane</keyword>
<reference evidence="2 4" key="2">
    <citation type="journal article" date="2013" name="Nature">
        <title>Insights into bilaterian evolution from three spiralian genomes.</title>
        <authorList>
            <person name="Simakov O."/>
            <person name="Marletaz F."/>
            <person name="Cho S.J."/>
            <person name="Edsinger-Gonzales E."/>
            <person name="Havlak P."/>
            <person name="Hellsten U."/>
            <person name="Kuo D.H."/>
            <person name="Larsson T."/>
            <person name="Lv J."/>
            <person name="Arendt D."/>
            <person name="Savage R."/>
            <person name="Osoegawa K."/>
            <person name="de Jong P."/>
            <person name="Grimwood J."/>
            <person name="Chapman J.A."/>
            <person name="Shapiro H."/>
            <person name="Aerts A."/>
            <person name="Otillar R.P."/>
            <person name="Terry A.Y."/>
            <person name="Boore J.L."/>
            <person name="Grigoriev I.V."/>
            <person name="Lindberg D.R."/>
            <person name="Seaver E.C."/>
            <person name="Weisblat D.A."/>
            <person name="Putnam N.H."/>
            <person name="Rokhsar D.S."/>
        </authorList>
    </citation>
    <scope>NUCLEOTIDE SEQUENCE</scope>
</reference>
<dbReference type="GeneID" id="20206182"/>
<evidence type="ECO:0000313" key="3">
    <source>
        <dbReference type="EnsemblMetazoa" id="HelroP177330"/>
    </source>
</evidence>
<dbReference type="EMBL" id="KB097222">
    <property type="protein sequence ID" value="ESN98093.1"/>
    <property type="molecule type" value="Genomic_DNA"/>
</dbReference>
<dbReference type="CTD" id="20206182"/>
<keyword evidence="4" id="KW-1185">Reference proteome</keyword>